<evidence type="ECO:0000313" key="1">
    <source>
        <dbReference type="EMBL" id="PRH86565.1"/>
    </source>
</evidence>
<reference evidence="1 2" key="1">
    <citation type="submission" date="2018-02" db="EMBL/GenBank/DDBJ databases">
        <title>Whole genome sequencing of endophytic bacterium.</title>
        <authorList>
            <person name="Eedara R."/>
            <person name="Podile A.R."/>
        </authorList>
    </citation>
    <scope>NUCLEOTIDE SEQUENCE [LARGE SCALE GENOMIC DNA]</scope>
    <source>
        <strain evidence="1 2">RP1T</strain>
    </source>
</reference>
<dbReference type="OrthoDB" id="9831905at2"/>
<evidence type="ECO:0000313" key="2">
    <source>
        <dbReference type="Proteomes" id="UP000237682"/>
    </source>
</evidence>
<gene>
    <name evidence="1" type="ORF">C5L14_14620</name>
</gene>
<organism evidence="1 2">
    <name type="scientific">Labrys okinawensis</name>
    <dbReference type="NCBI Taxonomy" id="346911"/>
    <lineage>
        <taxon>Bacteria</taxon>
        <taxon>Pseudomonadati</taxon>
        <taxon>Pseudomonadota</taxon>
        <taxon>Alphaproteobacteria</taxon>
        <taxon>Hyphomicrobiales</taxon>
        <taxon>Xanthobacteraceae</taxon>
        <taxon>Labrys</taxon>
    </lineage>
</organism>
<protein>
    <submittedName>
        <fullName evidence="1">Uncharacterized protein</fullName>
    </submittedName>
</protein>
<accession>A0A2S9QB63</accession>
<dbReference type="Proteomes" id="UP000237682">
    <property type="component" value="Unassembled WGS sequence"/>
</dbReference>
<name>A0A2S9QB63_9HYPH</name>
<dbReference type="EMBL" id="PUEJ01000005">
    <property type="protein sequence ID" value="PRH86565.1"/>
    <property type="molecule type" value="Genomic_DNA"/>
</dbReference>
<keyword evidence="2" id="KW-1185">Reference proteome</keyword>
<dbReference type="AlphaFoldDB" id="A0A2S9QB63"/>
<comment type="caution">
    <text evidence="1">The sequence shown here is derived from an EMBL/GenBank/DDBJ whole genome shotgun (WGS) entry which is preliminary data.</text>
</comment>
<dbReference type="RefSeq" id="WP_105862795.1">
    <property type="nucleotide sequence ID" value="NZ_PUEJ01000005.1"/>
</dbReference>
<sequence>MSAPSPGAKPKFDFTAQVFETLPTDHMKPRATSLPFRERWTALSAEVEKDGKPRGFYVPAAYFIEVRGVAPEKVHHAYIKQKLSDAWNKWLNELPAARRSDRFALVKTKRTGEEPDYKGQGLGVIAVLTVKG</sequence>
<proteinExistence type="predicted"/>